<dbReference type="AlphaFoldDB" id="A0A8D5A6N9"/>
<dbReference type="CDD" id="cd05466">
    <property type="entry name" value="PBP2_LTTR_substrate"/>
    <property type="match status" value="1"/>
</dbReference>
<evidence type="ECO:0000313" key="6">
    <source>
        <dbReference type="EMBL" id="BBK25675.1"/>
    </source>
</evidence>
<dbReference type="InterPro" id="IPR036388">
    <property type="entry name" value="WH-like_DNA-bd_sf"/>
</dbReference>
<keyword evidence="4" id="KW-0804">Transcription</keyword>
<dbReference type="EMBL" id="AP019697">
    <property type="protein sequence ID" value="BBK25675.1"/>
    <property type="molecule type" value="Genomic_DNA"/>
</dbReference>
<dbReference type="GeneID" id="92716830"/>
<dbReference type="Proteomes" id="UP000320585">
    <property type="component" value="Chromosome"/>
</dbReference>
<dbReference type="RefSeq" id="WP_143332733.1">
    <property type="nucleotide sequence ID" value="NZ_AP019697.1"/>
</dbReference>
<dbReference type="Gene3D" id="1.10.10.10">
    <property type="entry name" value="Winged helix-like DNA-binding domain superfamily/Winged helix DNA-binding domain"/>
    <property type="match status" value="1"/>
</dbReference>
<dbReference type="GO" id="GO:0005829">
    <property type="term" value="C:cytosol"/>
    <property type="evidence" value="ECO:0007669"/>
    <property type="project" value="TreeGrafter"/>
</dbReference>
<dbReference type="Pfam" id="PF03466">
    <property type="entry name" value="LysR_substrate"/>
    <property type="match status" value="1"/>
</dbReference>
<dbReference type="PROSITE" id="PS50931">
    <property type="entry name" value="HTH_LYSR"/>
    <property type="match status" value="1"/>
</dbReference>
<keyword evidence="3" id="KW-0238">DNA-binding</keyword>
<comment type="similarity">
    <text evidence="1">Belongs to the LysR transcriptional regulatory family.</text>
</comment>
<dbReference type="GO" id="GO:0003677">
    <property type="term" value="F:DNA binding"/>
    <property type="evidence" value="ECO:0007669"/>
    <property type="project" value="UniProtKB-KW"/>
</dbReference>
<keyword evidence="2" id="KW-0805">Transcription regulation</keyword>
<dbReference type="PANTHER" id="PTHR30419:SF25">
    <property type="entry name" value="HTH-TYPE TRANSCRIPTIONAL REGULATOR YTLI"/>
    <property type="match status" value="1"/>
</dbReference>
<accession>A0A8D5A6N9</accession>
<protein>
    <submittedName>
        <fullName evidence="6">Putative HTH-type transcriptional regulator YwbI</fullName>
    </submittedName>
</protein>
<dbReference type="OrthoDB" id="9803714at2"/>
<gene>
    <name evidence="6" type="primary">ywbI</name>
    <name evidence="6" type="ORF">Dia5BBH33_16100</name>
</gene>
<dbReference type="InterPro" id="IPR005119">
    <property type="entry name" value="LysR_subst-bd"/>
</dbReference>
<sequence>MTLNQLEYFCAVCRYHSITRAAESLFVSQPTISTSIRNLEKEFHLRLFTHGQNRITLTNDGSLFYKKAEYILHRAHEMYTDFSDKDTNKAPLRIGITSTPSALLLPSLAMEFEEKYGIPVKLMECSSMHARELVDNDELDVAIANLDFYNLDNYDYHTVIEDTYVYCVDKNHHLAKEPSVSFETLKEEPIILFNTDSVQSHTVITGFRSEGATPHIKMYCSQLTTVLNCLSAGNCGAFLYSAMTLPENIVKIPVEPRISNQFGLLWKKGVFITDHLGKFIQYMGNYKFTSTNLRPVIAEPSVAAASAEAE</sequence>
<evidence type="ECO:0000256" key="4">
    <source>
        <dbReference type="ARBA" id="ARBA00023163"/>
    </source>
</evidence>
<keyword evidence="7" id="KW-1185">Reference proteome</keyword>
<dbReference type="PANTHER" id="PTHR30419">
    <property type="entry name" value="HTH-TYPE TRANSCRIPTIONAL REGULATOR YBHD"/>
    <property type="match status" value="1"/>
</dbReference>
<evidence type="ECO:0000256" key="2">
    <source>
        <dbReference type="ARBA" id="ARBA00023015"/>
    </source>
</evidence>
<dbReference type="InterPro" id="IPR050950">
    <property type="entry name" value="HTH-type_LysR_regulators"/>
</dbReference>
<proteinExistence type="inferred from homology"/>
<evidence type="ECO:0000313" key="7">
    <source>
        <dbReference type="Proteomes" id="UP000320585"/>
    </source>
</evidence>
<organism evidence="6 7">
    <name type="scientific">Dialister hominis</name>
    <dbReference type="NCBI Taxonomy" id="2582419"/>
    <lineage>
        <taxon>Bacteria</taxon>
        <taxon>Bacillati</taxon>
        <taxon>Bacillota</taxon>
        <taxon>Negativicutes</taxon>
        <taxon>Veillonellales</taxon>
        <taxon>Veillonellaceae</taxon>
        <taxon>Dialister</taxon>
    </lineage>
</organism>
<dbReference type="SUPFAM" id="SSF53850">
    <property type="entry name" value="Periplasmic binding protein-like II"/>
    <property type="match status" value="1"/>
</dbReference>
<dbReference type="FunFam" id="1.10.10.10:FF:000001">
    <property type="entry name" value="LysR family transcriptional regulator"/>
    <property type="match status" value="1"/>
</dbReference>
<dbReference type="SUPFAM" id="SSF46785">
    <property type="entry name" value="Winged helix' DNA-binding domain"/>
    <property type="match status" value="1"/>
</dbReference>
<evidence type="ECO:0000256" key="1">
    <source>
        <dbReference type="ARBA" id="ARBA00009437"/>
    </source>
</evidence>
<dbReference type="Gene3D" id="3.40.190.290">
    <property type="match status" value="1"/>
</dbReference>
<evidence type="ECO:0000256" key="3">
    <source>
        <dbReference type="ARBA" id="ARBA00023125"/>
    </source>
</evidence>
<dbReference type="GO" id="GO:0003700">
    <property type="term" value="F:DNA-binding transcription factor activity"/>
    <property type="evidence" value="ECO:0007669"/>
    <property type="project" value="InterPro"/>
</dbReference>
<reference evidence="7" key="1">
    <citation type="submission" date="2019-05" db="EMBL/GenBank/DDBJ databases">
        <title>Complete genome sequencing of Dialister sp. strain 5BBH33.</title>
        <authorList>
            <person name="Sakamoto M."/>
            <person name="Murakami T."/>
            <person name="Mori H."/>
        </authorList>
    </citation>
    <scope>NUCLEOTIDE SEQUENCE [LARGE SCALE GENOMIC DNA]</scope>
    <source>
        <strain evidence="7">5BBH33</strain>
    </source>
</reference>
<dbReference type="KEGG" id="dho:Dia5BBH33_16100"/>
<feature type="domain" description="HTH lysR-type" evidence="5">
    <location>
        <begin position="1"/>
        <end position="58"/>
    </location>
</feature>
<dbReference type="PRINTS" id="PR00039">
    <property type="entry name" value="HTHLYSR"/>
</dbReference>
<evidence type="ECO:0000259" key="5">
    <source>
        <dbReference type="PROSITE" id="PS50931"/>
    </source>
</evidence>
<name>A0A8D5A6N9_9FIRM</name>
<dbReference type="Pfam" id="PF00126">
    <property type="entry name" value="HTH_1"/>
    <property type="match status" value="1"/>
</dbReference>
<dbReference type="InterPro" id="IPR000847">
    <property type="entry name" value="LysR_HTH_N"/>
</dbReference>
<dbReference type="InterPro" id="IPR036390">
    <property type="entry name" value="WH_DNA-bd_sf"/>
</dbReference>